<accession>A0A9D3W1E1</accession>
<dbReference type="Proteomes" id="UP000828251">
    <property type="component" value="Unassembled WGS sequence"/>
</dbReference>
<proteinExistence type="predicted"/>
<comment type="caution">
    <text evidence="1">The sequence shown here is derived from an EMBL/GenBank/DDBJ whole genome shotgun (WGS) entry which is preliminary data.</text>
</comment>
<protein>
    <submittedName>
        <fullName evidence="1">Uncharacterized protein</fullName>
    </submittedName>
</protein>
<evidence type="ECO:0000313" key="2">
    <source>
        <dbReference type="Proteomes" id="UP000828251"/>
    </source>
</evidence>
<reference evidence="1 2" key="1">
    <citation type="journal article" date="2021" name="Plant Biotechnol. J.">
        <title>Multi-omics assisted identification of the key and species-specific regulatory components of drought-tolerant mechanisms in Gossypium stocksii.</title>
        <authorList>
            <person name="Yu D."/>
            <person name="Ke L."/>
            <person name="Zhang D."/>
            <person name="Wu Y."/>
            <person name="Sun Y."/>
            <person name="Mei J."/>
            <person name="Sun J."/>
            <person name="Sun Y."/>
        </authorList>
    </citation>
    <scope>NUCLEOTIDE SEQUENCE [LARGE SCALE GENOMIC DNA]</scope>
    <source>
        <strain evidence="2">cv. E1</strain>
        <tissue evidence="1">Leaf</tissue>
    </source>
</reference>
<dbReference type="OrthoDB" id="10517313at2759"/>
<organism evidence="1 2">
    <name type="scientific">Gossypium stocksii</name>
    <dbReference type="NCBI Taxonomy" id="47602"/>
    <lineage>
        <taxon>Eukaryota</taxon>
        <taxon>Viridiplantae</taxon>
        <taxon>Streptophyta</taxon>
        <taxon>Embryophyta</taxon>
        <taxon>Tracheophyta</taxon>
        <taxon>Spermatophyta</taxon>
        <taxon>Magnoliopsida</taxon>
        <taxon>eudicotyledons</taxon>
        <taxon>Gunneridae</taxon>
        <taxon>Pentapetalae</taxon>
        <taxon>rosids</taxon>
        <taxon>malvids</taxon>
        <taxon>Malvales</taxon>
        <taxon>Malvaceae</taxon>
        <taxon>Malvoideae</taxon>
        <taxon>Gossypium</taxon>
    </lineage>
</organism>
<sequence length="228" mass="25287">MFVVRVRGKGKTYLVHDRGALMKERIFPNTLEYDIKEQRRLNQEEHTRSTVLVGERGEEAMKEIHFVGVVMEASSHSSQQSRPNRLQEHSMVAFKGNICLDSLIGSLVGRPGVVGHQAVQEISRTGWGKSSGNRQGKKLNKIIRDKGSPVKASSSIFSLAESMAVRDSNAILSESDKKGGSIVGRHRPYFGEFIESKGLQDLGFRGSSFTWQKGGTFERLIRALGNLA</sequence>
<gene>
    <name evidence="1" type="ORF">J1N35_010982</name>
</gene>
<evidence type="ECO:0000313" key="1">
    <source>
        <dbReference type="EMBL" id="KAH1107214.1"/>
    </source>
</evidence>
<dbReference type="EMBL" id="JAIQCV010000004">
    <property type="protein sequence ID" value="KAH1107214.1"/>
    <property type="molecule type" value="Genomic_DNA"/>
</dbReference>
<keyword evidence="2" id="KW-1185">Reference proteome</keyword>
<dbReference type="AlphaFoldDB" id="A0A9D3W1E1"/>
<name>A0A9D3W1E1_9ROSI</name>